<dbReference type="Proteomes" id="UP000266673">
    <property type="component" value="Unassembled WGS sequence"/>
</dbReference>
<name>A0A397U660_9GLOM</name>
<evidence type="ECO:0000313" key="3">
    <source>
        <dbReference type="Proteomes" id="UP000266673"/>
    </source>
</evidence>
<evidence type="ECO:0000313" key="2">
    <source>
        <dbReference type="EMBL" id="RIB04249.1"/>
    </source>
</evidence>
<evidence type="ECO:0000256" key="1">
    <source>
        <dbReference type="SAM" id="MobiDB-lite"/>
    </source>
</evidence>
<protein>
    <submittedName>
        <fullName evidence="2">Uncharacterized protein</fullName>
    </submittedName>
</protein>
<accession>A0A397U660</accession>
<keyword evidence="3" id="KW-1185">Reference proteome</keyword>
<feature type="region of interest" description="Disordered" evidence="1">
    <location>
        <begin position="48"/>
        <end position="72"/>
    </location>
</feature>
<proteinExistence type="predicted"/>
<gene>
    <name evidence="2" type="ORF">C2G38_2222873</name>
</gene>
<dbReference type="OrthoDB" id="10411199at2759"/>
<comment type="caution">
    <text evidence="2">The sequence shown here is derived from an EMBL/GenBank/DDBJ whole genome shotgun (WGS) entry which is preliminary data.</text>
</comment>
<sequence length="87" mass="10251">MRLYCAGNGGQSTLLGRLFFEEFYSLFWLRPSDRNDYEHELNISRNHHQRQPYFSESHSQPPLQPPPSYDASVGKSKYCDLIYIVNH</sequence>
<reference evidence="2 3" key="1">
    <citation type="submission" date="2018-06" db="EMBL/GenBank/DDBJ databases">
        <title>Comparative genomics reveals the genomic features of Rhizophagus irregularis, R. cerebriforme, R. diaphanum and Gigaspora rosea, and their symbiotic lifestyle signature.</title>
        <authorList>
            <person name="Morin E."/>
            <person name="San Clemente H."/>
            <person name="Chen E.C.H."/>
            <person name="De La Providencia I."/>
            <person name="Hainaut M."/>
            <person name="Kuo A."/>
            <person name="Kohler A."/>
            <person name="Murat C."/>
            <person name="Tang N."/>
            <person name="Roy S."/>
            <person name="Loubradou J."/>
            <person name="Henrissat B."/>
            <person name="Grigoriev I.V."/>
            <person name="Corradi N."/>
            <person name="Roux C."/>
            <person name="Martin F.M."/>
        </authorList>
    </citation>
    <scope>NUCLEOTIDE SEQUENCE [LARGE SCALE GENOMIC DNA]</scope>
    <source>
        <strain evidence="2 3">DAOM 194757</strain>
    </source>
</reference>
<dbReference type="EMBL" id="QKWP01002219">
    <property type="protein sequence ID" value="RIB04249.1"/>
    <property type="molecule type" value="Genomic_DNA"/>
</dbReference>
<dbReference type="AlphaFoldDB" id="A0A397U660"/>
<organism evidence="2 3">
    <name type="scientific">Gigaspora rosea</name>
    <dbReference type="NCBI Taxonomy" id="44941"/>
    <lineage>
        <taxon>Eukaryota</taxon>
        <taxon>Fungi</taxon>
        <taxon>Fungi incertae sedis</taxon>
        <taxon>Mucoromycota</taxon>
        <taxon>Glomeromycotina</taxon>
        <taxon>Glomeromycetes</taxon>
        <taxon>Diversisporales</taxon>
        <taxon>Gigasporaceae</taxon>
        <taxon>Gigaspora</taxon>
    </lineage>
</organism>